<dbReference type="InterPro" id="IPR001525">
    <property type="entry name" value="C5_MeTfrase"/>
</dbReference>
<evidence type="ECO:0000256" key="3">
    <source>
        <dbReference type="ARBA" id="ARBA00022679"/>
    </source>
</evidence>
<evidence type="ECO:0000313" key="5">
    <source>
        <dbReference type="EMBL" id="PAV09598.1"/>
    </source>
</evidence>
<dbReference type="InterPro" id="IPR050390">
    <property type="entry name" value="C5-Methyltransferase"/>
</dbReference>
<dbReference type="SUPFAM" id="SSF53335">
    <property type="entry name" value="S-adenosyl-L-methionine-dependent methyltransferases"/>
    <property type="match status" value="2"/>
</dbReference>
<sequence length="535" mass="60997">MDKYSAVDLFAGAGGLSLGFLQTEKYTVEAFVENNVFARETYIKNHPNVDDYENVIGLDYSQLLKNAKKIDVVIGGPPCQGFSNANRQRNQLINMNNQLVKEYVRAVCELKPKAFVMENVKMLKSDVHVFYYTDDDAESGIIDKYSIELNDIFLDLLAEKYCSAELFDACTDLELLMNSKLSDKSFTILNNLHRYIKNQDKFKKTYLKYSKELKAICDDLKSNTEPSVPEIIRRNYSQLSKEIKKYGETFDSENLISELTMAIPIQQMVRNIAELTDKKIHFELDFSKGMKAKVKSYSVSDYIKKILSSPEYNYKIAEGVLNAAEFGAPQKRQRFVLIGVKDAGDIDVTLPKGTFTKDNFRTVKDAIGDLESVPVHYDVKDSPAAVEIIKHKIGSLQADLRDFNTINNHITTNTREVALKRFSVLKQGQNFHDLNPELKENTYTDTARTQNTIYQRLKYDEPSGTVLNVRKSMWIHPTIDRAISIREAARLQTFPDSYIFYGKKDAQYQQIGNAVPPILGKAIAEKIAEMLEKLE</sequence>
<dbReference type="Proteomes" id="UP000243820">
    <property type="component" value="Unassembled WGS sequence"/>
</dbReference>
<dbReference type="Pfam" id="PF00145">
    <property type="entry name" value="DNA_methylase"/>
    <property type="match status" value="2"/>
</dbReference>
<dbReference type="PANTHER" id="PTHR10629:SF52">
    <property type="entry name" value="DNA (CYTOSINE-5)-METHYLTRANSFERASE 1"/>
    <property type="match status" value="1"/>
</dbReference>
<evidence type="ECO:0000313" key="6">
    <source>
        <dbReference type="Proteomes" id="UP000243820"/>
    </source>
</evidence>
<comment type="caution">
    <text evidence="5">The sequence shown here is derived from an EMBL/GenBank/DDBJ whole genome shotgun (WGS) entry which is preliminary data.</text>
</comment>
<dbReference type="EMBL" id="LMVO01000010">
    <property type="protein sequence ID" value="PAV09598.1"/>
    <property type="molecule type" value="Genomic_DNA"/>
</dbReference>
<dbReference type="AlphaFoldDB" id="A0AAX0Q9M4"/>
<dbReference type="PROSITE" id="PS00095">
    <property type="entry name" value="C5_MTASE_2"/>
    <property type="match status" value="1"/>
</dbReference>
<dbReference type="GO" id="GO:0003677">
    <property type="term" value="F:DNA binding"/>
    <property type="evidence" value="ECO:0007669"/>
    <property type="project" value="TreeGrafter"/>
</dbReference>
<dbReference type="GO" id="GO:0032259">
    <property type="term" value="P:methylation"/>
    <property type="evidence" value="ECO:0007669"/>
    <property type="project" value="UniProtKB-KW"/>
</dbReference>
<dbReference type="PANTHER" id="PTHR10629">
    <property type="entry name" value="CYTOSINE-SPECIFIC METHYLTRANSFERASE"/>
    <property type="match status" value="1"/>
</dbReference>
<dbReference type="Gene3D" id="3.90.120.10">
    <property type="entry name" value="DNA Methylase, subunit A, domain 2"/>
    <property type="match status" value="1"/>
</dbReference>
<proteinExistence type="predicted"/>
<evidence type="ECO:0000256" key="4">
    <source>
        <dbReference type="ARBA" id="ARBA00022691"/>
    </source>
</evidence>
<dbReference type="EC" id="2.1.1.37" evidence="1"/>
<protein>
    <recommendedName>
        <fullName evidence="1">DNA (cytosine-5-)-methyltransferase</fullName>
        <ecNumber evidence="1">2.1.1.37</ecNumber>
    </recommendedName>
</protein>
<dbReference type="PROSITE" id="PS51679">
    <property type="entry name" value="SAM_MT_C5"/>
    <property type="match status" value="1"/>
</dbReference>
<dbReference type="PROSITE" id="PS00094">
    <property type="entry name" value="C5_MTASE_1"/>
    <property type="match status" value="1"/>
</dbReference>
<dbReference type="InterPro" id="IPR029063">
    <property type="entry name" value="SAM-dependent_MTases_sf"/>
</dbReference>
<dbReference type="GO" id="GO:0003886">
    <property type="term" value="F:DNA (cytosine-5-)-methyltransferase activity"/>
    <property type="evidence" value="ECO:0007669"/>
    <property type="project" value="UniProtKB-EC"/>
</dbReference>
<dbReference type="RefSeq" id="WP_095641996.1">
    <property type="nucleotide sequence ID" value="NZ_LMVO01000010.1"/>
</dbReference>
<evidence type="ECO:0000256" key="1">
    <source>
        <dbReference type="ARBA" id="ARBA00011975"/>
    </source>
</evidence>
<evidence type="ECO:0000256" key="2">
    <source>
        <dbReference type="ARBA" id="ARBA00022603"/>
    </source>
</evidence>
<gene>
    <name evidence="5" type="ORF">ASJ83_06190</name>
</gene>
<dbReference type="InterPro" id="IPR031303">
    <property type="entry name" value="C5_meth_CS"/>
</dbReference>
<dbReference type="InterPro" id="IPR018117">
    <property type="entry name" value="C5_DNA_meth_AS"/>
</dbReference>
<dbReference type="PRINTS" id="PR00105">
    <property type="entry name" value="C5METTRFRASE"/>
</dbReference>
<name>A0AAX0Q9M4_9EURY</name>
<dbReference type="GO" id="GO:0044027">
    <property type="term" value="P:negative regulation of gene expression via chromosomal CpG island methylation"/>
    <property type="evidence" value="ECO:0007669"/>
    <property type="project" value="TreeGrafter"/>
</dbReference>
<keyword evidence="6" id="KW-1185">Reference proteome</keyword>
<keyword evidence="4" id="KW-0949">S-adenosyl-L-methionine</keyword>
<accession>A0AAX0Q9M4</accession>
<dbReference type="Gene3D" id="3.40.50.150">
    <property type="entry name" value="Vaccinia Virus protein VP39"/>
    <property type="match status" value="2"/>
</dbReference>
<organism evidence="5 6">
    <name type="scientific">Methanocorpusculum parvum</name>
    <dbReference type="NCBI Taxonomy" id="2193"/>
    <lineage>
        <taxon>Archaea</taxon>
        <taxon>Methanobacteriati</taxon>
        <taxon>Methanobacteriota</taxon>
        <taxon>Stenosarchaea group</taxon>
        <taxon>Methanomicrobia</taxon>
        <taxon>Methanomicrobiales</taxon>
        <taxon>Methanocorpusculaceae</taxon>
        <taxon>Methanocorpusculum</taxon>
    </lineage>
</organism>
<reference evidence="5 6" key="1">
    <citation type="journal article" date="2017" name="BMC Genomics">
        <title>Genomic analysis of methanogenic archaea reveals a shift towards energy conservation.</title>
        <authorList>
            <person name="Gilmore S.P."/>
            <person name="Henske J.K."/>
            <person name="Sexton J.A."/>
            <person name="Solomon K.V."/>
            <person name="Seppala S."/>
            <person name="Yoo J.I."/>
            <person name="Huyett L.M."/>
            <person name="Pressman A."/>
            <person name="Cogan J.Z."/>
            <person name="Kivenson V."/>
            <person name="Peng X."/>
            <person name="Tan Y."/>
            <person name="Valentine D.L."/>
            <person name="O'Malley M.A."/>
        </authorList>
    </citation>
    <scope>NUCLEOTIDE SEQUENCE [LARGE SCALE GENOMIC DNA]</scope>
    <source>
        <strain evidence="5 6">XII</strain>
    </source>
</reference>
<keyword evidence="2" id="KW-0489">Methyltransferase</keyword>
<keyword evidence="3" id="KW-0808">Transferase</keyword>